<evidence type="ECO:0000313" key="3">
    <source>
        <dbReference type="EMBL" id="SUC37529.1"/>
    </source>
</evidence>
<dbReference type="InterPro" id="IPR037108">
    <property type="entry name" value="TM1727-like_C_sf"/>
</dbReference>
<dbReference type="SUPFAM" id="SSF48179">
    <property type="entry name" value="6-phosphogluconate dehydrogenase C-terminal domain-like"/>
    <property type="match status" value="1"/>
</dbReference>
<gene>
    <name evidence="3" type="ORF">NCTC13043_02019</name>
</gene>
<dbReference type="Gene3D" id="3.40.50.720">
    <property type="entry name" value="NAD(P)-binding Rossmann-like Domain"/>
    <property type="match status" value="1"/>
</dbReference>
<organism evidence="3 4">
    <name type="scientific">Prevotella pallens</name>
    <dbReference type="NCBI Taxonomy" id="60133"/>
    <lineage>
        <taxon>Bacteria</taxon>
        <taxon>Pseudomonadati</taxon>
        <taxon>Bacteroidota</taxon>
        <taxon>Bacteroidia</taxon>
        <taxon>Bacteroidales</taxon>
        <taxon>Prevotellaceae</taxon>
        <taxon>Prevotella</taxon>
    </lineage>
</organism>
<dbReference type="EMBL" id="UGTP01000002">
    <property type="protein sequence ID" value="SUC37529.1"/>
    <property type="molecule type" value="Genomic_DNA"/>
</dbReference>
<protein>
    <submittedName>
        <fullName evidence="3">Pyrroline-5-carboxylate reductase</fullName>
    </submittedName>
</protein>
<name>A0A379G927_9BACT</name>
<dbReference type="InterPro" id="IPR008927">
    <property type="entry name" value="6-PGluconate_DH-like_C_sf"/>
</dbReference>
<feature type="domain" description="Putative oxidoreductase/dehydrogenase Rossmann-like" evidence="1">
    <location>
        <begin position="14"/>
        <end position="113"/>
    </location>
</feature>
<dbReference type="PANTHER" id="PTHR40459:SF1">
    <property type="entry name" value="CONSERVED HYPOTHETICAL ALANINE AND LEUCINE RICH PROTEIN"/>
    <property type="match status" value="1"/>
</dbReference>
<dbReference type="PANTHER" id="PTHR40459">
    <property type="entry name" value="CONSERVED HYPOTHETICAL ALANINE AND LEUCINE RICH PROTEIN"/>
    <property type="match status" value="1"/>
</dbReference>
<accession>A0A379G927</accession>
<dbReference type="SUPFAM" id="SSF51735">
    <property type="entry name" value="NAD(P)-binding Rossmann-fold domains"/>
    <property type="match status" value="1"/>
</dbReference>
<dbReference type="AlphaFoldDB" id="A0A379G927"/>
<dbReference type="Proteomes" id="UP000254235">
    <property type="component" value="Unassembled WGS sequence"/>
</dbReference>
<evidence type="ECO:0000259" key="1">
    <source>
        <dbReference type="Pfam" id="PF10727"/>
    </source>
</evidence>
<sequence length="270" mass="30266">MVFLFVFSNFVPNMKTVLIGAGNIATVLGHALYNAKHDIVQVYSHTMAAAILLAKKLNATPTNSLDTITNNADLYIIAVKDSVLDVVISKLCINRTDKLFVHTAGSVSIDVFCGRAKRYGVLYPMQTFSKTRIIDFQNIPVFIEADSNSTLQTITNVAQSVSNNVRQLSSADRRYLHLAAVWACNYTNFCYNMAAETLQKVGLSFDIMLPLIDETARKVHYLSPQEAQTGPAIRYDENIIEAQMKLMNYDKSAQQLYQLMAENIHKRNKK</sequence>
<evidence type="ECO:0000313" key="4">
    <source>
        <dbReference type="Proteomes" id="UP000254235"/>
    </source>
</evidence>
<dbReference type="Gene3D" id="1.10.1040.20">
    <property type="entry name" value="ProC-like, C-terminal domain"/>
    <property type="match status" value="1"/>
</dbReference>
<evidence type="ECO:0000259" key="2">
    <source>
        <dbReference type="Pfam" id="PF10728"/>
    </source>
</evidence>
<proteinExistence type="predicted"/>
<dbReference type="InterPro" id="IPR036291">
    <property type="entry name" value="NAD(P)-bd_dom_sf"/>
</dbReference>
<dbReference type="InterPro" id="IPR019665">
    <property type="entry name" value="OxRdtase/DH_put_Rossmann_dom"/>
</dbReference>
<dbReference type="Pfam" id="PF10728">
    <property type="entry name" value="DUF2520"/>
    <property type="match status" value="1"/>
</dbReference>
<reference evidence="3 4" key="1">
    <citation type="submission" date="2018-06" db="EMBL/GenBank/DDBJ databases">
        <authorList>
            <consortium name="Pathogen Informatics"/>
            <person name="Doyle S."/>
        </authorList>
    </citation>
    <scope>NUCLEOTIDE SEQUENCE [LARGE SCALE GENOMIC DNA]</scope>
    <source>
        <strain evidence="3 4">NCTC13043</strain>
    </source>
</reference>
<dbReference type="InterPro" id="IPR018931">
    <property type="entry name" value="DUF2520"/>
</dbReference>
<feature type="domain" description="DUF2520" evidence="2">
    <location>
        <begin position="139"/>
        <end position="263"/>
    </location>
</feature>
<dbReference type="Pfam" id="PF10727">
    <property type="entry name" value="Rossmann-like"/>
    <property type="match status" value="1"/>
</dbReference>